<organism evidence="1">
    <name type="scientific">marine sediment metagenome</name>
    <dbReference type="NCBI Taxonomy" id="412755"/>
    <lineage>
        <taxon>unclassified sequences</taxon>
        <taxon>metagenomes</taxon>
        <taxon>ecological metagenomes</taxon>
    </lineage>
</organism>
<name>A0A0F9QIN9_9ZZZZ</name>
<protein>
    <recommendedName>
        <fullName evidence="2">Nudix hydrolase domain-containing protein</fullName>
    </recommendedName>
</protein>
<reference evidence="1" key="1">
    <citation type="journal article" date="2015" name="Nature">
        <title>Complex archaea that bridge the gap between prokaryotes and eukaryotes.</title>
        <authorList>
            <person name="Spang A."/>
            <person name="Saw J.H."/>
            <person name="Jorgensen S.L."/>
            <person name="Zaremba-Niedzwiedzka K."/>
            <person name="Martijn J."/>
            <person name="Lind A.E."/>
            <person name="van Eijk R."/>
            <person name="Schleper C."/>
            <person name="Guy L."/>
            <person name="Ettema T.J."/>
        </authorList>
    </citation>
    <scope>NUCLEOTIDE SEQUENCE</scope>
</reference>
<dbReference type="AlphaFoldDB" id="A0A0F9QIN9"/>
<sequence>MNSGRPIHAVIGVRRIGGSTFYVRRSNLMQNYPGVWSLFSIQHNPERLPDVRNLAAAQPLFDAMSAERLGAVPVTIRSYLTSGSSDINPMGVDVNLHLYEIEFDEEPLLNPCYYTEAAWLSAEEYEERCADQVCGLCLRLWADYAWIHGYTDRPFIPRTPYEAAA</sequence>
<comment type="caution">
    <text evidence="1">The sequence shown here is derived from an EMBL/GenBank/DDBJ whole genome shotgun (WGS) entry which is preliminary data.</text>
</comment>
<accession>A0A0F9QIN9</accession>
<proteinExistence type="predicted"/>
<evidence type="ECO:0008006" key="2">
    <source>
        <dbReference type="Google" id="ProtNLM"/>
    </source>
</evidence>
<gene>
    <name evidence="1" type="ORF">LCGC14_0698010</name>
</gene>
<dbReference type="EMBL" id="LAZR01001479">
    <property type="protein sequence ID" value="KKN43955.1"/>
    <property type="molecule type" value="Genomic_DNA"/>
</dbReference>
<evidence type="ECO:0000313" key="1">
    <source>
        <dbReference type="EMBL" id="KKN43955.1"/>
    </source>
</evidence>